<evidence type="ECO:0000313" key="4">
    <source>
        <dbReference type="Proteomes" id="UP000006640"/>
    </source>
</evidence>
<gene>
    <name evidence="3" type="ordered locus">Tbis_3472</name>
</gene>
<feature type="compositionally biased region" description="Low complexity" evidence="1">
    <location>
        <begin position="78"/>
        <end position="99"/>
    </location>
</feature>
<reference evidence="3 4" key="1">
    <citation type="submission" date="2010-01" db="EMBL/GenBank/DDBJ databases">
        <title>The complete genome of Thermobispora bispora DSM 43833.</title>
        <authorList>
            <consortium name="US DOE Joint Genome Institute (JGI-PGF)"/>
            <person name="Lucas S."/>
            <person name="Copeland A."/>
            <person name="Lapidus A."/>
            <person name="Glavina del Rio T."/>
            <person name="Dalin E."/>
            <person name="Tice H."/>
            <person name="Bruce D."/>
            <person name="Goodwin L."/>
            <person name="Pitluck S."/>
            <person name="Kyrpides N."/>
            <person name="Mavromatis K."/>
            <person name="Ivanova N."/>
            <person name="Mikhailova N."/>
            <person name="Chertkov O."/>
            <person name="Brettin T."/>
            <person name="Detter J.C."/>
            <person name="Han C."/>
            <person name="Larimer F."/>
            <person name="Land M."/>
            <person name="Hauser L."/>
            <person name="Markowitz V."/>
            <person name="Cheng J.-F."/>
            <person name="Hugenholtz P."/>
            <person name="Woyke T."/>
            <person name="Wu D."/>
            <person name="Jando M."/>
            <person name="Schneider S."/>
            <person name="Klenk H.-P."/>
            <person name="Eisen J.A."/>
        </authorList>
    </citation>
    <scope>NUCLEOTIDE SEQUENCE [LARGE SCALE GENOMIC DNA]</scope>
    <source>
        <strain evidence="4">ATCC 19993 / DSM 43833 / CBS 139.67 / JCM 10125 / KCTC 9307 / NBRC 14880 / R51</strain>
    </source>
</reference>
<dbReference type="AlphaFoldDB" id="D6YAA7"/>
<dbReference type="HOGENOM" id="CLU_1331322_0_0_11"/>
<evidence type="ECO:0000256" key="2">
    <source>
        <dbReference type="SAM" id="Phobius"/>
    </source>
</evidence>
<dbReference type="STRING" id="469371.Tbis_3472"/>
<sequence length="206" mass="20618">MSHSPREQREAQSSAAVRCASAAASVLRSAGRLARSMAGSPLGRRLMAGAVLAAGWLLGVVLCLFGTATPAEATAVHSSPGVAGSVSSGHSSATRSAGSPFSDVGGTVTEDSDGFPTATKASADAEAMAGRTIDGLTSQSRPLFPPTPGDQAASGAVPQGNGGPIMFWDGGGLLVEPHFIKLPAPWAAIRPPKVRTAADDPSFSPD</sequence>
<keyword evidence="2" id="KW-0472">Membrane</keyword>
<keyword evidence="2" id="KW-0812">Transmembrane</keyword>
<accession>D6YAA7</accession>
<dbReference type="EMBL" id="CP001874">
    <property type="protein sequence ID" value="ADG90160.1"/>
    <property type="molecule type" value="Genomic_DNA"/>
</dbReference>
<protein>
    <submittedName>
        <fullName evidence="3">Uncharacterized protein</fullName>
    </submittedName>
</protein>
<dbReference type="eggNOG" id="ENOG502ZEVH">
    <property type="taxonomic scope" value="Bacteria"/>
</dbReference>
<proteinExistence type="predicted"/>
<evidence type="ECO:0000256" key="1">
    <source>
        <dbReference type="SAM" id="MobiDB-lite"/>
    </source>
</evidence>
<dbReference type="Proteomes" id="UP000006640">
    <property type="component" value="Chromosome"/>
</dbReference>
<dbReference type="KEGG" id="tbi:Tbis_3472"/>
<name>D6YAA7_THEBD</name>
<organism evidence="3 4">
    <name type="scientific">Thermobispora bispora (strain ATCC 19993 / DSM 43833 / CBS 139.67 / JCM 10125 / KCTC 9307 / NBRC 14880 / R51)</name>
    <dbReference type="NCBI Taxonomy" id="469371"/>
    <lineage>
        <taxon>Bacteria</taxon>
        <taxon>Bacillati</taxon>
        <taxon>Actinomycetota</taxon>
        <taxon>Actinomycetes</taxon>
        <taxon>Streptosporangiales</taxon>
        <taxon>Streptosporangiaceae</taxon>
        <taxon>Thermobispora</taxon>
    </lineage>
</organism>
<feature type="transmembrane region" description="Helical" evidence="2">
    <location>
        <begin position="46"/>
        <end position="68"/>
    </location>
</feature>
<feature type="region of interest" description="Disordered" evidence="1">
    <location>
        <begin position="78"/>
        <end position="160"/>
    </location>
</feature>
<evidence type="ECO:0000313" key="3">
    <source>
        <dbReference type="EMBL" id="ADG90160.1"/>
    </source>
</evidence>
<keyword evidence="4" id="KW-1185">Reference proteome</keyword>
<keyword evidence="2" id="KW-1133">Transmembrane helix</keyword>